<sequence length="74" mass="8780">MFQSAVISTAIWRNLHHPIKINCHGEKKWCDYIENCLLILHPSLLGRYRSTTKTFHAHRSNVIFTRSLHYLTIF</sequence>
<accession>A0A0B7BIT4</accession>
<organism evidence="1">
    <name type="scientific">Arion vulgaris</name>
    <dbReference type="NCBI Taxonomy" id="1028688"/>
    <lineage>
        <taxon>Eukaryota</taxon>
        <taxon>Metazoa</taxon>
        <taxon>Spiralia</taxon>
        <taxon>Lophotrochozoa</taxon>
        <taxon>Mollusca</taxon>
        <taxon>Gastropoda</taxon>
        <taxon>Heterobranchia</taxon>
        <taxon>Euthyneura</taxon>
        <taxon>Panpulmonata</taxon>
        <taxon>Eupulmonata</taxon>
        <taxon>Stylommatophora</taxon>
        <taxon>Helicina</taxon>
        <taxon>Arionoidea</taxon>
        <taxon>Arionidae</taxon>
        <taxon>Arion</taxon>
    </lineage>
</organism>
<proteinExistence type="predicted"/>
<dbReference type="EMBL" id="HACG01045195">
    <property type="protein sequence ID" value="CEK92060.1"/>
    <property type="molecule type" value="Transcribed_RNA"/>
</dbReference>
<name>A0A0B7BIT4_9EUPU</name>
<feature type="non-terminal residue" evidence="1">
    <location>
        <position position="74"/>
    </location>
</feature>
<dbReference type="AlphaFoldDB" id="A0A0B7BIT4"/>
<reference evidence="1" key="1">
    <citation type="submission" date="2014-12" db="EMBL/GenBank/DDBJ databases">
        <title>Insight into the proteome of Arion vulgaris.</title>
        <authorList>
            <person name="Aradska J."/>
            <person name="Bulat T."/>
            <person name="Smidak R."/>
            <person name="Sarate P."/>
            <person name="Gangsoo J."/>
            <person name="Sialana F."/>
            <person name="Bilban M."/>
            <person name="Lubec G."/>
        </authorList>
    </citation>
    <scope>NUCLEOTIDE SEQUENCE</scope>
    <source>
        <tissue evidence="1">Skin</tissue>
    </source>
</reference>
<gene>
    <name evidence="1" type="primary">ORF186320</name>
</gene>
<evidence type="ECO:0000313" key="1">
    <source>
        <dbReference type="EMBL" id="CEK92060.1"/>
    </source>
</evidence>
<protein>
    <submittedName>
        <fullName evidence="1">Uncharacterized protein</fullName>
    </submittedName>
</protein>